<protein>
    <recommendedName>
        <fullName evidence="4">NHL repeat-containing protein</fullName>
    </recommendedName>
</protein>
<dbReference type="InterPro" id="IPR001258">
    <property type="entry name" value="NHL_repeat"/>
</dbReference>
<keyword evidence="1" id="KW-0677">Repeat</keyword>
<reference evidence="2 3" key="1">
    <citation type="submission" date="2022-03" db="EMBL/GenBank/DDBJ databases">
        <authorList>
            <person name="Nunn A."/>
            <person name="Chopra R."/>
            <person name="Nunn A."/>
            <person name="Contreras Garrido A."/>
        </authorList>
    </citation>
    <scope>NUCLEOTIDE SEQUENCE [LARGE SCALE GENOMIC DNA]</scope>
</reference>
<dbReference type="PANTHER" id="PTHR46388:SF2">
    <property type="entry name" value="NHL REPEAT-CONTAINING PROTEIN 2"/>
    <property type="match status" value="1"/>
</dbReference>
<keyword evidence="3" id="KW-1185">Reference proteome</keyword>
<dbReference type="Gene3D" id="2.120.10.30">
    <property type="entry name" value="TolB, C-terminal domain"/>
    <property type="match status" value="1"/>
</dbReference>
<comment type="caution">
    <text evidence="2">The sequence shown here is derived from an EMBL/GenBank/DDBJ whole genome shotgun (WGS) entry which is preliminary data.</text>
</comment>
<accession>A0AAU9SMQ0</accession>
<evidence type="ECO:0000256" key="1">
    <source>
        <dbReference type="ARBA" id="ARBA00022737"/>
    </source>
</evidence>
<evidence type="ECO:0008006" key="4">
    <source>
        <dbReference type="Google" id="ProtNLM"/>
    </source>
</evidence>
<dbReference type="InterPro" id="IPR011042">
    <property type="entry name" value="6-blade_b-propeller_TolB-like"/>
</dbReference>
<gene>
    <name evidence="2" type="ORF">TAV2_LOCUS18365</name>
</gene>
<organism evidence="2 3">
    <name type="scientific">Thlaspi arvense</name>
    <name type="common">Field penny-cress</name>
    <dbReference type="NCBI Taxonomy" id="13288"/>
    <lineage>
        <taxon>Eukaryota</taxon>
        <taxon>Viridiplantae</taxon>
        <taxon>Streptophyta</taxon>
        <taxon>Embryophyta</taxon>
        <taxon>Tracheophyta</taxon>
        <taxon>Spermatophyta</taxon>
        <taxon>Magnoliopsida</taxon>
        <taxon>eudicotyledons</taxon>
        <taxon>Gunneridae</taxon>
        <taxon>Pentapetalae</taxon>
        <taxon>rosids</taxon>
        <taxon>malvids</taxon>
        <taxon>Brassicales</taxon>
        <taxon>Brassicaceae</taxon>
        <taxon>Thlaspideae</taxon>
        <taxon>Thlaspi</taxon>
    </lineage>
</organism>
<name>A0AAU9SMQ0_THLAR</name>
<evidence type="ECO:0000313" key="2">
    <source>
        <dbReference type="EMBL" id="CAH2068737.1"/>
    </source>
</evidence>
<dbReference type="AlphaFoldDB" id="A0AAU9SMQ0"/>
<proteinExistence type="predicted"/>
<dbReference type="SUPFAM" id="SSF63825">
    <property type="entry name" value="YWTD domain"/>
    <property type="match status" value="1"/>
</dbReference>
<evidence type="ECO:0000313" key="3">
    <source>
        <dbReference type="Proteomes" id="UP000836841"/>
    </source>
</evidence>
<sequence length="114" mass="12568">MTEVWNKHEQERECSKHLLKGGKIRVVTDLDGNFLVQIGSTGEEGLQDGNFEEATFNRPQGLAYDAKRNLLYVADTENHALRVIDFVNEVVRTLAGNGTKGSDYRGGGKGTDQA</sequence>
<dbReference type="Pfam" id="PF01436">
    <property type="entry name" value="NHL"/>
    <property type="match status" value="1"/>
</dbReference>
<dbReference type="PANTHER" id="PTHR46388">
    <property type="entry name" value="NHL REPEAT-CONTAINING PROTEIN 2"/>
    <property type="match status" value="1"/>
</dbReference>
<dbReference type="EMBL" id="CAJVSB020000851">
    <property type="protein sequence ID" value="CAH2068737.1"/>
    <property type="molecule type" value="Genomic_DNA"/>
</dbReference>
<dbReference type="Proteomes" id="UP000836841">
    <property type="component" value="Unassembled WGS sequence"/>
</dbReference>